<dbReference type="CDD" id="cd00077">
    <property type="entry name" value="HDc"/>
    <property type="match status" value="1"/>
</dbReference>
<dbReference type="InterPro" id="IPR052020">
    <property type="entry name" value="Cyclic_di-GMP/3'3'-cGAMP_PDE"/>
</dbReference>
<dbReference type="Gene3D" id="3.30.450.40">
    <property type="match status" value="1"/>
</dbReference>
<feature type="domain" description="HD-GYP" evidence="3">
    <location>
        <begin position="172"/>
        <end position="358"/>
    </location>
</feature>
<dbReference type="Pfam" id="PF13185">
    <property type="entry name" value="GAF_2"/>
    <property type="match status" value="1"/>
</dbReference>
<dbReference type="InterPro" id="IPR003607">
    <property type="entry name" value="HD/PDEase_dom"/>
</dbReference>
<dbReference type="Gene3D" id="1.10.3210.10">
    <property type="entry name" value="Hypothetical protein af1432"/>
    <property type="match status" value="1"/>
</dbReference>
<evidence type="ECO:0000313" key="4">
    <source>
        <dbReference type="EMBL" id="UTI62523.1"/>
    </source>
</evidence>
<dbReference type="Proteomes" id="UP001056035">
    <property type="component" value="Chromosome"/>
</dbReference>
<evidence type="ECO:0000313" key="5">
    <source>
        <dbReference type="Proteomes" id="UP001056035"/>
    </source>
</evidence>
<dbReference type="EMBL" id="CP098502">
    <property type="protein sequence ID" value="UTI62523.1"/>
    <property type="molecule type" value="Genomic_DNA"/>
</dbReference>
<dbReference type="SUPFAM" id="SSF109604">
    <property type="entry name" value="HD-domain/PDEase-like"/>
    <property type="match status" value="1"/>
</dbReference>
<accession>A0ABY5DL52</accession>
<organism evidence="4 5">
    <name type="scientific">Paraconexibacter antarcticus</name>
    <dbReference type="NCBI Taxonomy" id="2949664"/>
    <lineage>
        <taxon>Bacteria</taxon>
        <taxon>Bacillati</taxon>
        <taxon>Actinomycetota</taxon>
        <taxon>Thermoleophilia</taxon>
        <taxon>Solirubrobacterales</taxon>
        <taxon>Paraconexibacteraceae</taxon>
        <taxon>Paraconexibacter</taxon>
    </lineage>
</organism>
<dbReference type="RefSeq" id="WP_254569260.1">
    <property type="nucleotide sequence ID" value="NZ_CP098502.1"/>
</dbReference>
<evidence type="ECO:0000259" key="3">
    <source>
        <dbReference type="PROSITE" id="PS51832"/>
    </source>
</evidence>
<protein>
    <submittedName>
        <fullName evidence="4">HD domain-containing protein</fullName>
    </submittedName>
</protein>
<dbReference type="InterPro" id="IPR006674">
    <property type="entry name" value="HD_domain"/>
</dbReference>
<proteinExistence type="predicted"/>
<dbReference type="Pfam" id="PF13487">
    <property type="entry name" value="HD_5"/>
    <property type="match status" value="1"/>
</dbReference>
<dbReference type="NCBIfam" id="TIGR00277">
    <property type="entry name" value="HDIG"/>
    <property type="match status" value="1"/>
</dbReference>
<keyword evidence="1" id="KW-0175">Coiled coil</keyword>
<feature type="coiled-coil region" evidence="1">
    <location>
        <begin position="163"/>
        <end position="190"/>
    </location>
</feature>
<dbReference type="PANTHER" id="PTHR45228">
    <property type="entry name" value="CYCLIC DI-GMP PHOSPHODIESTERASE TM_0186-RELATED"/>
    <property type="match status" value="1"/>
</dbReference>
<dbReference type="PROSITE" id="PS51831">
    <property type="entry name" value="HD"/>
    <property type="match status" value="1"/>
</dbReference>
<dbReference type="InterPro" id="IPR029016">
    <property type="entry name" value="GAF-like_dom_sf"/>
</dbReference>
<evidence type="ECO:0000256" key="1">
    <source>
        <dbReference type="SAM" id="Coils"/>
    </source>
</evidence>
<name>A0ABY5DL52_9ACTN</name>
<dbReference type="SMART" id="SM00471">
    <property type="entry name" value="HDc"/>
    <property type="match status" value="1"/>
</dbReference>
<dbReference type="PROSITE" id="PS51832">
    <property type="entry name" value="HD_GYP"/>
    <property type="match status" value="1"/>
</dbReference>
<dbReference type="InterPro" id="IPR037522">
    <property type="entry name" value="HD_GYP_dom"/>
</dbReference>
<keyword evidence="5" id="KW-1185">Reference proteome</keyword>
<feature type="domain" description="HD" evidence="2">
    <location>
        <begin position="194"/>
        <end position="316"/>
    </location>
</feature>
<reference evidence="4 5" key="1">
    <citation type="submission" date="2022-06" db="EMBL/GenBank/DDBJ databases">
        <title>Paraconexibacter antarcticus.</title>
        <authorList>
            <person name="Kim C.S."/>
        </authorList>
    </citation>
    <scope>NUCLEOTIDE SEQUENCE [LARGE SCALE GENOMIC DNA]</scope>
    <source>
        <strain evidence="4 5">02-257</strain>
    </source>
</reference>
<dbReference type="InterPro" id="IPR003018">
    <property type="entry name" value="GAF"/>
</dbReference>
<dbReference type="SUPFAM" id="SSF55781">
    <property type="entry name" value="GAF domain-like"/>
    <property type="match status" value="1"/>
</dbReference>
<dbReference type="SMART" id="SM00065">
    <property type="entry name" value="GAF"/>
    <property type="match status" value="1"/>
</dbReference>
<evidence type="ECO:0000259" key="2">
    <source>
        <dbReference type="PROSITE" id="PS51831"/>
    </source>
</evidence>
<sequence>MSVPSPTPPQAAAGLERLGDVAQTPSVGSALAAARELLGMALSYVTEHSATEQVLLHVDGDAESFGVGVGSRFPLDQTYCQRILDGALPPLIPDVAAEPIAAAMPVTAAAGVGAYVSVPIRGAGGVLAGTLCCASHHAEPDLAERDLQFLHVLARVIGDQMEADRASRERQRLQTENAGVRALLAAVEARDSYTAAHSRSVVDLAGDVARELGCDDREAHEVELVALLHDIGKLRIPDAILRQPGPLSDAEWDVMRTHSAAGAAIVAQIPELAGLTAAIRAEHERWDGTGYPDGLAGDAIPLASRVTLVCDAYHAMTSDRPYRAALGEEAARAEVAAGAGTQFCPTAAAALLAVLSRR</sequence>
<dbReference type="InterPro" id="IPR006675">
    <property type="entry name" value="HDIG_dom"/>
</dbReference>
<gene>
    <name evidence="4" type="ORF">NBH00_14250</name>
</gene>